<name>A0A7J5AM44_9FLAO</name>
<protein>
    <submittedName>
        <fullName evidence="1">Uncharacterized protein</fullName>
    </submittedName>
</protein>
<proteinExistence type="predicted"/>
<dbReference type="RefSeq" id="WP_150899630.1">
    <property type="nucleotide sequence ID" value="NZ_WAAU01000012.1"/>
</dbReference>
<reference evidence="1 2" key="1">
    <citation type="submission" date="2019-09" db="EMBL/GenBank/DDBJ databases">
        <authorList>
            <person name="Cao W.R."/>
        </authorList>
    </citation>
    <scope>NUCLEOTIDE SEQUENCE [LARGE SCALE GENOMIC DNA]</scope>
    <source>
        <strain evidence="2">a4</strain>
    </source>
</reference>
<dbReference type="AlphaFoldDB" id="A0A7J5AM44"/>
<evidence type="ECO:0000313" key="2">
    <source>
        <dbReference type="Proteomes" id="UP000467305"/>
    </source>
</evidence>
<dbReference type="Proteomes" id="UP000467305">
    <property type="component" value="Unassembled WGS sequence"/>
</dbReference>
<keyword evidence="2" id="KW-1185">Reference proteome</keyword>
<gene>
    <name evidence="1" type="ORF">F7018_08575</name>
</gene>
<organism evidence="1 2">
    <name type="scientific">Tenacibaculum aiptasiae</name>
    <dbReference type="NCBI Taxonomy" id="426481"/>
    <lineage>
        <taxon>Bacteria</taxon>
        <taxon>Pseudomonadati</taxon>
        <taxon>Bacteroidota</taxon>
        <taxon>Flavobacteriia</taxon>
        <taxon>Flavobacteriales</taxon>
        <taxon>Flavobacteriaceae</taxon>
        <taxon>Tenacibaculum</taxon>
    </lineage>
</organism>
<comment type="caution">
    <text evidence="1">The sequence shown here is derived from an EMBL/GenBank/DDBJ whole genome shotgun (WGS) entry which is preliminary data.</text>
</comment>
<dbReference type="EMBL" id="WAAU01000012">
    <property type="protein sequence ID" value="KAB1158662.1"/>
    <property type="molecule type" value="Genomic_DNA"/>
</dbReference>
<sequence>MENDIKTIPEEVNFIFCVKHFSKCFSSRKNKKNPLKELFSELLGQLMKDELIKNKTINGCFTYFVNTYLGNDEGKPKYAINKKTLISYHNKYANNILNKSGEPANELKDLMSQYIGYKNYEDFLNKNRNKKICILCITKYKKTFLLGFFSILPFFIYFSLNKSNESCIVWKGDHYEKSSCFNIKAINNNKYNINITLFKKIYATDTTTFFINGDPIVWYGKNKKREFEFFNHRGIHPETHKELKPITPTIIKQAKLYRP</sequence>
<accession>A0A7J5AM44</accession>
<dbReference type="OrthoDB" id="1340494at2"/>
<evidence type="ECO:0000313" key="1">
    <source>
        <dbReference type="EMBL" id="KAB1158662.1"/>
    </source>
</evidence>